<dbReference type="Proteomes" id="UP001302257">
    <property type="component" value="Chromosome"/>
</dbReference>
<name>A0ABZ0B229_9BURK</name>
<proteinExistence type="predicted"/>
<evidence type="ECO:0000313" key="1">
    <source>
        <dbReference type="EMBL" id="WNO05969.1"/>
    </source>
</evidence>
<keyword evidence="2" id="KW-1185">Reference proteome</keyword>
<reference evidence="1 2" key="1">
    <citation type="submission" date="2023-08" db="EMBL/GenBank/DDBJ databases">
        <title>Rhodoferax potami sp. nov. and Rhodoferax mekongensis sp. nov., isolated from the Mekong River in Thailand.</title>
        <authorList>
            <person name="Kitikhun S."/>
            <person name="Charoenyingcharoen P."/>
            <person name="Siriarchawattana P."/>
            <person name="Likhitrattanapisal S."/>
            <person name="Nilsakha T."/>
            <person name="Chanpet A."/>
            <person name="Rattanawaree P."/>
            <person name="Ingsriswang S."/>
        </authorList>
    </citation>
    <scope>NUCLEOTIDE SEQUENCE [LARGE SCALE GENOMIC DNA]</scope>
    <source>
        <strain evidence="1 2">TBRC 17307</strain>
    </source>
</reference>
<accession>A0ABZ0B229</accession>
<protein>
    <recommendedName>
        <fullName evidence="3">Helix-turn-helix domain-containing protein</fullName>
    </recommendedName>
</protein>
<sequence>MSLITQAFLVEKYGLRLTMDQLGESLGMAKQTIFNKIAKEEFEVPTYMDAGKRYADFRDVAAYLDLCRERAATPA</sequence>
<gene>
    <name evidence="1" type="ORF">RAN89_05955</name>
</gene>
<dbReference type="EMBL" id="CP132507">
    <property type="protein sequence ID" value="WNO05969.1"/>
    <property type="molecule type" value="Genomic_DNA"/>
</dbReference>
<organism evidence="1 2">
    <name type="scientific">Rhodoferax mekongensis</name>
    <dbReference type="NCBI Taxonomy" id="3068341"/>
    <lineage>
        <taxon>Bacteria</taxon>
        <taxon>Pseudomonadati</taxon>
        <taxon>Pseudomonadota</taxon>
        <taxon>Betaproteobacteria</taxon>
        <taxon>Burkholderiales</taxon>
        <taxon>Comamonadaceae</taxon>
        <taxon>Rhodoferax</taxon>
    </lineage>
</organism>
<dbReference type="RefSeq" id="WP_313868691.1">
    <property type="nucleotide sequence ID" value="NZ_CP132507.1"/>
</dbReference>
<evidence type="ECO:0000313" key="2">
    <source>
        <dbReference type="Proteomes" id="UP001302257"/>
    </source>
</evidence>
<evidence type="ECO:0008006" key="3">
    <source>
        <dbReference type="Google" id="ProtNLM"/>
    </source>
</evidence>